<feature type="domain" description="Poly(A) RNA polymerase mitochondrial-like central palm" evidence="13">
    <location>
        <begin position="994"/>
        <end position="1124"/>
    </location>
</feature>
<dbReference type="SUPFAM" id="SSF81301">
    <property type="entry name" value="Nucleotidyltransferase"/>
    <property type="match status" value="1"/>
</dbReference>
<evidence type="ECO:0000256" key="9">
    <source>
        <dbReference type="ARBA" id="ARBA00048830"/>
    </source>
</evidence>
<dbReference type="Proteomes" id="UP001620626">
    <property type="component" value="Unassembled WGS sequence"/>
</dbReference>
<feature type="coiled-coil region" evidence="10">
    <location>
        <begin position="347"/>
        <end position="376"/>
    </location>
</feature>
<feature type="region of interest" description="Disordered" evidence="11">
    <location>
        <begin position="661"/>
        <end position="725"/>
    </location>
</feature>
<sequence length="1517" mass="177363">MEVYSFWHSLAQLYNKKRTQKKRYDKIGIVHLLAKNLGTMRDELLEQHTLRMIGLNRSENVFSEFLKNSVAEEKAAVYRLNRFYMDKDRNTEQKLAFKIFYKHTELQRMCRNDLSIGQITKVEVRNYIRFLDYQNEDIVWLKAELLLNMLVYYKWFTIHKAKILPKSDQQEIMDEAFTITENMMDSVPDLNSVHAINEATQSLFTLGAIKCKLSGVEKPNDWWHAVIPFLASTHNETLKELLVQNDEFRAKLKTIYIDGERLERMISKDSQVFEQLIIESMEKKGTKNLTDYENAEAFNITQLYEKIILGDEDNGETKDNLTHSVFCFYFEILRENLLAKFRPLKAKENAKLKRMAIEVEVENAKLEQILSKLSRKDAKLAKVCYLESFTLWASQNKAMANEKETKQLTSSEMGDNLWELEKGDYLANSSQNSFQKWAKPNCENDETTAKDIMRRSLLISPKFERIHSFVLRFLFQQFPQFLQFVNENAVNFHAISHFATFEHNESISLYKKILQNGNSAEAISAENILSLKLLIQSIKYREQILANDALENSQIMRDCAKAKAETIAILRIIAHFKNGKNENWRFVCPLIDYLKYLTDRTFNAEEKWSPNWQCYGAEMAKTVKEQRKMLKNKHFELIDAFLNDGREENAEFLIIVSEQRADEEEEITESETTESPTNANEADKSSTEDKIFGESDVESEGNSAETSPNKKRSEKAIDSKEKRRQKAKERIRSFLAELKAKELDSRTVYEAIVPLKAFCDDTFLFEKFKGTGEKSSTEKQMVLLIGSLVHEIEQRIKTVKQLLRLDPQKYFFDGQKAKNSVQLWTVIKEVAFTLNIDSIENLWAFLNKLFYTLLNLLAHLEGFNFFDEMSKSDTFEIEKLQLMQQIVVRKYAFLIIEDEKYRTKWDELGNEQKAKKLFKIIGTKFDPIRFEHLKREWAKMEQQIKIDSELYAQNLVMKDWHDRQITPMFAKLSQQLTTEAYKMNELIATKKLEKYLRNFENANDQEENEQQIKNALIKIHSMVEEWSANRARLLISGSFLLGTQSAASDIDLICVVPAKAIQKADFFGMDKTFCKESKCQMEMEMEKMTSFYCRLCECQNVTKLVKITYGTVLIIKFKFDGIDFDMPFVSVPYRKNLPLKINDENLSNFVKKFDGSNIEHKKMLRILSGYRSILYIGNLFGVTHNGNWEQILDQNEQSQKKKEPNKNEKNFRFLLLTLKLWAKNNYIYSNKFGYFNGIMLTVMASKIVLLFPNSTVPFLVEKFFLFYVSRPFNVPIELTQIDYQAKLDPFFIRNPLEQQMPIFTPFFPVQNASKMVTHSTVKIIQQELNEALKKAMKRAPPFDLLNHSVPFEKKYDHFIVINCLAQKEKSDTNFCQFVDGRIRLQIVYSIDVSGEESIVLESRLFPGVYRENCELSVKFVKTNFRPQSCKMWLIGVKLAANFARIDNLLDRFDQIIKKHYLKYNPIEARNLKDIRAYFAILEQSDIGKEMSKLNVELKSKLVTGEQLAEFVGRTGEE</sequence>
<keyword evidence="15" id="KW-1185">Reference proteome</keyword>
<evidence type="ECO:0000256" key="5">
    <source>
        <dbReference type="ARBA" id="ARBA00022679"/>
    </source>
</evidence>
<dbReference type="GO" id="GO:0005634">
    <property type="term" value="C:nucleus"/>
    <property type="evidence" value="ECO:0007669"/>
    <property type="project" value="UniProtKB-SubCell"/>
</dbReference>
<feature type="compositionally biased region" description="Acidic residues" evidence="11">
    <location>
        <begin position="661"/>
        <end position="672"/>
    </location>
</feature>
<evidence type="ECO:0000259" key="12">
    <source>
        <dbReference type="Pfam" id="PF04928"/>
    </source>
</evidence>
<dbReference type="PANTHER" id="PTHR10682:SF10">
    <property type="entry name" value="POLYNUCLEOTIDE ADENYLYLTRANSFERASE"/>
    <property type="match status" value="1"/>
</dbReference>
<dbReference type="InterPro" id="IPR007012">
    <property type="entry name" value="PolA_pol_cen_dom"/>
</dbReference>
<organism evidence="14 15">
    <name type="scientific">Heterodera trifolii</name>
    <dbReference type="NCBI Taxonomy" id="157864"/>
    <lineage>
        <taxon>Eukaryota</taxon>
        <taxon>Metazoa</taxon>
        <taxon>Ecdysozoa</taxon>
        <taxon>Nematoda</taxon>
        <taxon>Chromadorea</taxon>
        <taxon>Rhabditida</taxon>
        <taxon>Tylenchina</taxon>
        <taxon>Tylenchomorpha</taxon>
        <taxon>Tylenchoidea</taxon>
        <taxon>Heteroderidae</taxon>
        <taxon>Heteroderinae</taxon>
        <taxon>Heterodera</taxon>
    </lineage>
</organism>
<dbReference type="PANTHER" id="PTHR10682">
    <property type="entry name" value="POLY A POLYMERASE"/>
    <property type="match status" value="1"/>
</dbReference>
<evidence type="ECO:0000256" key="11">
    <source>
        <dbReference type="SAM" id="MobiDB-lite"/>
    </source>
</evidence>
<feature type="compositionally biased region" description="Basic and acidic residues" evidence="11">
    <location>
        <begin position="681"/>
        <end position="693"/>
    </location>
</feature>
<dbReference type="GO" id="GO:0006397">
    <property type="term" value="P:mRNA processing"/>
    <property type="evidence" value="ECO:0007669"/>
    <property type="project" value="UniProtKB-KW"/>
</dbReference>
<dbReference type="Gene3D" id="3.30.460.10">
    <property type="entry name" value="Beta Polymerase, domain 2"/>
    <property type="match status" value="1"/>
</dbReference>
<comment type="similarity">
    <text evidence="2">Belongs to the poly(A) polymerase family.</text>
</comment>
<dbReference type="Pfam" id="PF22600">
    <property type="entry name" value="MTPAP-like_central"/>
    <property type="match status" value="1"/>
</dbReference>
<comment type="catalytic activity">
    <reaction evidence="9">
        <text>RNA(n) + ATP = RNA(n)-3'-adenine ribonucleotide + diphosphate</text>
        <dbReference type="Rhea" id="RHEA:11332"/>
        <dbReference type="Rhea" id="RHEA-COMP:14527"/>
        <dbReference type="Rhea" id="RHEA-COMP:17347"/>
        <dbReference type="ChEBI" id="CHEBI:30616"/>
        <dbReference type="ChEBI" id="CHEBI:33019"/>
        <dbReference type="ChEBI" id="CHEBI:140395"/>
        <dbReference type="ChEBI" id="CHEBI:173115"/>
        <dbReference type="EC" id="2.7.7.19"/>
    </reaction>
</comment>
<evidence type="ECO:0000256" key="1">
    <source>
        <dbReference type="ARBA" id="ARBA00004123"/>
    </source>
</evidence>
<evidence type="ECO:0000256" key="8">
    <source>
        <dbReference type="ARBA" id="ARBA00023242"/>
    </source>
</evidence>
<keyword evidence="6" id="KW-0547">Nucleotide-binding</keyword>
<evidence type="ECO:0000256" key="4">
    <source>
        <dbReference type="ARBA" id="ARBA00022664"/>
    </source>
</evidence>
<evidence type="ECO:0000313" key="14">
    <source>
        <dbReference type="EMBL" id="KAL3107110.1"/>
    </source>
</evidence>
<accession>A0ABD2KWW1</accession>
<name>A0ABD2KWW1_9BILA</name>
<feature type="domain" description="Poly(A) polymerase central" evidence="12">
    <location>
        <begin position="1210"/>
        <end position="1333"/>
    </location>
</feature>
<proteinExistence type="inferred from homology"/>
<evidence type="ECO:0000256" key="10">
    <source>
        <dbReference type="SAM" id="Coils"/>
    </source>
</evidence>
<evidence type="ECO:0000313" key="15">
    <source>
        <dbReference type="Proteomes" id="UP001620626"/>
    </source>
</evidence>
<dbReference type="Gene3D" id="1.10.1410.10">
    <property type="match status" value="1"/>
</dbReference>
<dbReference type="Pfam" id="PF04928">
    <property type="entry name" value="PAP_central"/>
    <property type="match status" value="1"/>
</dbReference>
<keyword evidence="7" id="KW-0067">ATP-binding</keyword>
<evidence type="ECO:0000256" key="2">
    <source>
        <dbReference type="ARBA" id="ARBA00010912"/>
    </source>
</evidence>
<evidence type="ECO:0000259" key="13">
    <source>
        <dbReference type="Pfam" id="PF22600"/>
    </source>
</evidence>
<evidence type="ECO:0000256" key="3">
    <source>
        <dbReference type="ARBA" id="ARBA00012388"/>
    </source>
</evidence>
<dbReference type="SUPFAM" id="SSF81631">
    <property type="entry name" value="PAP/OAS1 substrate-binding domain"/>
    <property type="match status" value="1"/>
</dbReference>
<dbReference type="EMBL" id="JBICBT010000626">
    <property type="protein sequence ID" value="KAL3107110.1"/>
    <property type="molecule type" value="Genomic_DNA"/>
</dbReference>
<comment type="caution">
    <text evidence="14">The sequence shown here is derived from an EMBL/GenBank/DDBJ whole genome shotgun (WGS) entry which is preliminary data.</text>
</comment>
<dbReference type="GO" id="GO:0005524">
    <property type="term" value="F:ATP binding"/>
    <property type="evidence" value="ECO:0007669"/>
    <property type="project" value="UniProtKB-KW"/>
</dbReference>
<keyword evidence="10" id="KW-0175">Coiled coil</keyword>
<keyword evidence="8" id="KW-0539">Nucleus</keyword>
<gene>
    <name evidence="14" type="ORF">niasHT_019506</name>
</gene>
<evidence type="ECO:0000256" key="7">
    <source>
        <dbReference type="ARBA" id="ARBA00022840"/>
    </source>
</evidence>
<dbReference type="InterPro" id="IPR054708">
    <property type="entry name" value="MTPAP-like_central"/>
</dbReference>
<dbReference type="InterPro" id="IPR043519">
    <property type="entry name" value="NT_sf"/>
</dbReference>
<dbReference type="EC" id="2.7.7.19" evidence="3"/>
<dbReference type="GO" id="GO:1990817">
    <property type="term" value="F:poly(A) RNA polymerase activity"/>
    <property type="evidence" value="ECO:0007669"/>
    <property type="project" value="UniProtKB-EC"/>
</dbReference>
<reference evidence="14 15" key="1">
    <citation type="submission" date="2024-10" db="EMBL/GenBank/DDBJ databases">
        <authorList>
            <person name="Kim D."/>
        </authorList>
    </citation>
    <scope>NUCLEOTIDE SEQUENCE [LARGE SCALE GENOMIC DNA]</scope>
    <source>
        <strain evidence="14">BH-2024</strain>
    </source>
</reference>
<keyword evidence="5" id="KW-0808">Transferase</keyword>
<keyword evidence="4" id="KW-0507">mRNA processing</keyword>
<comment type="subcellular location">
    <subcellularLocation>
        <location evidence="1">Nucleus</location>
    </subcellularLocation>
</comment>
<dbReference type="Gene3D" id="3.30.70.590">
    <property type="entry name" value="Poly(A) polymerase predicted RNA binding domain"/>
    <property type="match status" value="1"/>
</dbReference>
<evidence type="ECO:0000256" key="6">
    <source>
        <dbReference type="ARBA" id="ARBA00022741"/>
    </source>
</evidence>
<protein>
    <recommendedName>
        <fullName evidence="3">polynucleotide adenylyltransferase</fullName>
        <ecNumber evidence="3">2.7.7.19</ecNumber>
    </recommendedName>
</protein>